<evidence type="ECO:0000313" key="8">
    <source>
        <dbReference type="Proteomes" id="UP001431963"/>
    </source>
</evidence>
<evidence type="ECO:0000256" key="2">
    <source>
        <dbReference type="ARBA" id="ARBA00009320"/>
    </source>
</evidence>
<name>A0ABU8BRW6_9RHOB</name>
<protein>
    <recommendedName>
        <fullName evidence="3">Probable branched-chain-amino-acid aminotransferase</fullName>
    </recommendedName>
</protein>
<dbReference type="EMBL" id="JBALHR010000002">
    <property type="protein sequence ID" value="MEH7827447.1"/>
    <property type="molecule type" value="Genomic_DNA"/>
</dbReference>
<evidence type="ECO:0000256" key="6">
    <source>
        <dbReference type="RuleBase" id="RU004516"/>
    </source>
</evidence>
<evidence type="ECO:0000313" key="7">
    <source>
        <dbReference type="EMBL" id="MEH7827447.1"/>
    </source>
</evidence>
<reference evidence="7" key="1">
    <citation type="submission" date="2024-02" db="EMBL/GenBank/DDBJ databases">
        <title>Genome sequences of strain Gemmobacter sp. JM10B15.</title>
        <authorList>
            <person name="Zhang M."/>
        </authorList>
    </citation>
    <scope>NUCLEOTIDE SEQUENCE</scope>
    <source>
        <strain evidence="7">JM10B15</strain>
    </source>
</reference>
<accession>A0ABU8BRW6</accession>
<dbReference type="SUPFAM" id="SSF56752">
    <property type="entry name" value="D-aminoacid aminotransferase-like PLP-dependent enzymes"/>
    <property type="match status" value="1"/>
</dbReference>
<dbReference type="PROSITE" id="PS00770">
    <property type="entry name" value="AA_TRANSFER_CLASS_4"/>
    <property type="match status" value="1"/>
</dbReference>
<evidence type="ECO:0000256" key="3">
    <source>
        <dbReference type="ARBA" id="ARBA00014472"/>
    </source>
</evidence>
<dbReference type="InterPro" id="IPR043131">
    <property type="entry name" value="BCAT-like_N"/>
</dbReference>
<dbReference type="NCBIfam" id="NF005729">
    <property type="entry name" value="PRK07546.1-3"/>
    <property type="match status" value="1"/>
</dbReference>
<dbReference type="Gene3D" id="3.30.470.10">
    <property type="match status" value="1"/>
</dbReference>
<proteinExistence type="inferred from homology"/>
<comment type="similarity">
    <text evidence="2 5">Belongs to the class-IV pyridoxal-phosphate-dependent aminotransferase family.</text>
</comment>
<evidence type="ECO:0000256" key="4">
    <source>
        <dbReference type="ARBA" id="ARBA00022898"/>
    </source>
</evidence>
<dbReference type="Proteomes" id="UP001431963">
    <property type="component" value="Unassembled WGS sequence"/>
</dbReference>
<dbReference type="Gene3D" id="3.20.10.10">
    <property type="entry name" value="D-amino Acid Aminotransferase, subunit A, domain 2"/>
    <property type="match status" value="1"/>
</dbReference>
<evidence type="ECO:0000256" key="1">
    <source>
        <dbReference type="ARBA" id="ARBA00001933"/>
    </source>
</evidence>
<keyword evidence="7" id="KW-0808">Transferase</keyword>
<dbReference type="InterPro" id="IPR036038">
    <property type="entry name" value="Aminotransferase-like"/>
</dbReference>
<organism evidence="7 8">
    <name type="scientific">Gemmobacter denitrificans</name>
    <dbReference type="NCBI Taxonomy" id="3123040"/>
    <lineage>
        <taxon>Bacteria</taxon>
        <taxon>Pseudomonadati</taxon>
        <taxon>Pseudomonadota</taxon>
        <taxon>Alphaproteobacteria</taxon>
        <taxon>Rhodobacterales</taxon>
        <taxon>Paracoccaceae</taxon>
        <taxon>Gemmobacter</taxon>
    </lineage>
</organism>
<dbReference type="Pfam" id="PF01063">
    <property type="entry name" value="Aminotran_4"/>
    <property type="match status" value="1"/>
</dbReference>
<keyword evidence="7" id="KW-0032">Aminotransferase</keyword>
<keyword evidence="8" id="KW-1185">Reference proteome</keyword>
<evidence type="ECO:0000256" key="5">
    <source>
        <dbReference type="RuleBase" id="RU004106"/>
    </source>
</evidence>
<keyword evidence="4 6" id="KW-0663">Pyridoxal phosphate</keyword>
<gene>
    <name evidence="7" type="ORF">V6590_04735</name>
</gene>
<dbReference type="GO" id="GO:0008483">
    <property type="term" value="F:transaminase activity"/>
    <property type="evidence" value="ECO:0007669"/>
    <property type="project" value="UniProtKB-KW"/>
</dbReference>
<comment type="cofactor">
    <cofactor evidence="1 6">
        <name>pyridoxal 5'-phosphate</name>
        <dbReference type="ChEBI" id="CHEBI:597326"/>
    </cofactor>
</comment>
<dbReference type="RefSeq" id="WP_335420309.1">
    <property type="nucleotide sequence ID" value="NZ_JBALHR010000002.1"/>
</dbReference>
<dbReference type="InterPro" id="IPR043132">
    <property type="entry name" value="BCAT-like_C"/>
</dbReference>
<dbReference type="InterPro" id="IPR018300">
    <property type="entry name" value="Aminotrans_IV_CS"/>
</dbReference>
<dbReference type="InterPro" id="IPR001544">
    <property type="entry name" value="Aminotrans_IV"/>
</dbReference>
<sequence length="212" mass="22476">MGRGALEGALCGGAGALMDVALIETILWDGACCPRLAGHEARLARSAAQLGFPYVPGALQSALPRPEGPARLRATLGADGALSVTEAPLPPAAAQWRLGLADQRLWSGDPWLRVKSTRRALYDAARAALPGGVDELIFLNERGEVCEGTITNIFFDRGQGLRTPPLACGVLPGVLRAELACQEEMLWPQDLPRVQLWVGNALRGLIPAVWVG</sequence>
<comment type="caution">
    <text evidence="7">The sequence shown here is derived from an EMBL/GenBank/DDBJ whole genome shotgun (WGS) entry which is preliminary data.</text>
</comment>